<protein>
    <submittedName>
        <fullName evidence="1">Crinkler (CRN)</fullName>
    </submittedName>
</protein>
<comment type="caution">
    <text evidence="1">The sequence shown here is derived from an EMBL/GenBank/DDBJ whole genome shotgun (WGS) entry which is preliminary data.</text>
</comment>
<reference evidence="2" key="1">
    <citation type="submission" date="2017-03" db="EMBL/GenBank/DDBJ databases">
        <title>Phytopthora megakarya and P. palmivora, two closely related causual agents of cacao black pod achieved similar genome size and gene model numbers by different mechanisms.</title>
        <authorList>
            <person name="Ali S."/>
            <person name="Shao J."/>
            <person name="Larry D.J."/>
            <person name="Kronmiller B."/>
            <person name="Shen D."/>
            <person name="Strem M.D."/>
            <person name="Melnick R.L."/>
            <person name="Guiltinan M.J."/>
            <person name="Tyler B.M."/>
            <person name="Meinhardt L.W."/>
            <person name="Bailey B.A."/>
        </authorList>
    </citation>
    <scope>NUCLEOTIDE SEQUENCE [LARGE SCALE GENOMIC DNA]</scope>
    <source>
        <strain evidence="2">zdho120</strain>
    </source>
</reference>
<keyword evidence="2" id="KW-1185">Reference proteome</keyword>
<evidence type="ECO:0000313" key="1">
    <source>
        <dbReference type="EMBL" id="OWY90541.1"/>
    </source>
</evidence>
<evidence type="ECO:0000313" key="2">
    <source>
        <dbReference type="Proteomes" id="UP000198211"/>
    </source>
</evidence>
<accession>A0A225UC66</accession>
<sequence>MAGRKGLLFYISNKCRWISVRWIVLSEKDATSEFGVKETEVEIRQCERCILLLKNLPDQIGPLISVFGIANTGDEDAVCEPLVTSYSLLFFENERTALDRSKFPY</sequence>
<gene>
    <name evidence="1" type="ORF">PHMEG_00041286</name>
</gene>
<organism evidence="1 2">
    <name type="scientific">Phytophthora megakarya</name>
    <dbReference type="NCBI Taxonomy" id="4795"/>
    <lineage>
        <taxon>Eukaryota</taxon>
        <taxon>Sar</taxon>
        <taxon>Stramenopiles</taxon>
        <taxon>Oomycota</taxon>
        <taxon>Peronosporomycetes</taxon>
        <taxon>Peronosporales</taxon>
        <taxon>Peronosporaceae</taxon>
        <taxon>Phytophthora</taxon>
    </lineage>
</organism>
<dbReference type="Proteomes" id="UP000198211">
    <property type="component" value="Unassembled WGS sequence"/>
</dbReference>
<name>A0A225UC66_9STRA</name>
<dbReference type="AlphaFoldDB" id="A0A225UC66"/>
<dbReference type="EMBL" id="NBNE01022644">
    <property type="protein sequence ID" value="OWY90541.1"/>
    <property type="molecule type" value="Genomic_DNA"/>
</dbReference>
<proteinExistence type="predicted"/>